<proteinExistence type="predicted"/>
<dbReference type="Gene3D" id="3.40.630.30">
    <property type="match status" value="1"/>
</dbReference>
<comment type="caution">
    <text evidence="1">The sequence shown here is derived from an EMBL/GenBank/DDBJ whole genome shotgun (WGS) entry which is preliminary data.</text>
</comment>
<dbReference type="NCBIfam" id="NF047533">
    <property type="entry name" value="LBL_2463_fam"/>
    <property type="match status" value="1"/>
</dbReference>
<dbReference type="Proteomes" id="UP000001338">
    <property type="component" value="Unassembled WGS sequence"/>
</dbReference>
<dbReference type="EMBL" id="AFLV02000029">
    <property type="protein sequence ID" value="EKR64977.1"/>
    <property type="molecule type" value="Genomic_DNA"/>
</dbReference>
<evidence type="ECO:0000313" key="1">
    <source>
        <dbReference type="EMBL" id="EKR64977.1"/>
    </source>
</evidence>
<dbReference type="AlphaFoldDB" id="A0A828Z4P2"/>
<evidence type="ECO:0000313" key="2">
    <source>
        <dbReference type="Proteomes" id="UP000001338"/>
    </source>
</evidence>
<dbReference type="GeneID" id="61114504"/>
<organism evidence="1 2">
    <name type="scientific">Leptospira weilii str. 2006001853</name>
    <dbReference type="NCBI Taxonomy" id="1001589"/>
    <lineage>
        <taxon>Bacteria</taxon>
        <taxon>Pseudomonadati</taxon>
        <taxon>Spirochaetota</taxon>
        <taxon>Spirochaetia</taxon>
        <taxon>Leptospirales</taxon>
        <taxon>Leptospiraceae</taxon>
        <taxon>Leptospira</taxon>
    </lineage>
</organism>
<reference evidence="1 2" key="1">
    <citation type="submission" date="2012-10" db="EMBL/GenBank/DDBJ databases">
        <authorList>
            <person name="Harkins D.M."/>
            <person name="Durkin A.S."/>
            <person name="Brinkac L.M."/>
            <person name="Haft D.H."/>
            <person name="Selengut J.D."/>
            <person name="Sanka R."/>
            <person name="DePew J."/>
            <person name="Purushe J."/>
            <person name="Whelen A.C."/>
            <person name="Vinetz J.M."/>
            <person name="Sutton G.G."/>
            <person name="Nierman W.C."/>
            <person name="Fouts D.E."/>
        </authorList>
    </citation>
    <scope>NUCLEOTIDE SEQUENCE [LARGE SCALE GENOMIC DNA]</scope>
    <source>
        <strain evidence="1 2">2006001853</strain>
    </source>
</reference>
<accession>A0A828Z4P2</accession>
<dbReference type="RefSeq" id="WP_004497719.1">
    <property type="nucleotide sequence ID" value="NZ_AFLV02000029.1"/>
</dbReference>
<sequence length="210" mass="24291">MSQITTKTYPRAKEKIEVKTIVGLESPEELKKVKEFVSKVYAESGYSHSSWKNINYDPWSTWFYAEDENTDKILAAMRIIEKRPDNVIPLEVAVVWGQPLLKQYKVIEDNVADWNSVSFLPTSKSGRACAILFKSVAKHCLEKNYSIVYGMYNPESKGIERIYFRAGVTHSQKYPDLMYFPGFYLKGEFCQFRIIEIKKESLQEIASNLS</sequence>
<name>A0A828Z4P2_9LEPT</name>
<evidence type="ECO:0008006" key="3">
    <source>
        <dbReference type="Google" id="ProtNLM"/>
    </source>
</evidence>
<protein>
    <recommendedName>
        <fullName evidence="3">N-acetyltransferase domain-containing protein</fullName>
    </recommendedName>
</protein>
<gene>
    <name evidence="1" type="ORF">LEP1GSC036_2281</name>
</gene>